<dbReference type="PROSITE" id="PS00135">
    <property type="entry name" value="TRYPSIN_SER"/>
    <property type="match status" value="1"/>
</dbReference>
<dbReference type="InterPro" id="IPR033116">
    <property type="entry name" value="TRYPSIN_SER"/>
</dbReference>
<dbReference type="FunFam" id="2.40.10.10:FF:000002">
    <property type="entry name" value="Transmembrane protease serine"/>
    <property type="match status" value="1"/>
</dbReference>
<dbReference type="Pfam" id="PF00089">
    <property type="entry name" value="Trypsin"/>
    <property type="match status" value="1"/>
</dbReference>
<dbReference type="EMBL" id="AB512499">
    <property type="protein sequence ID" value="BAI66447.1"/>
    <property type="molecule type" value="mRNA"/>
</dbReference>
<feature type="signal peptide" evidence="4">
    <location>
        <begin position="1"/>
        <end position="15"/>
    </location>
</feature>
<feature type="domain" description="Peptidase S1" evidence="5">
    <location>
        <begin position="39"/>
        <end position="267"/>
    </location>
</feature>
<keyword evidence="1" id="KW-1015">Disulfide bond</keyword>
<dbReference type="InterPro" id="IPR001254">
    <property type="entry name" value="Trypsin_dom"/>
</dbReference>
<evidence type="ECO:0000256" key="1">
    <source>
        <dbReference type="ARBA" id="ARBA00023157"/>
    </source>
</evidence>
<evidence type="ECO:0000256" key="2">
    <source>
        <dbReference type="ARBA" id="ARBA00024195"/>
    </source>
</evidence>
<accession>D2KX87</accession>
<evidence type="ECO:0000256" key="4">
    <source>
        <dbReference type="SAM" id="SignalP"/>
    </source>
</evidence>
<dbReference type="GO" id="GO:0004252">
    <property type="term" value="F:serine-type endopeptidase activity"/>
    <property type="evidence" value="ECO:0007669"/>
    <property type="project" value="InterPro"/>
</dbReference>
<reference evidence="6" key="1">
    <citation type="submission" date="2009-07" db="EMBL/GenBank/DDBJ databases">
        <title>Identification of enzyme genes in liver of the Bleeler's squid Loligo bleekeri by expressed sequence tag analysis.</title>
        <authorList>
            <person name="Kondo H."/>
            <person name="Morita T."/>
            <person name="Honda Y."/>
            <person name="Ikeda M."/>
            <person name="Kurosaka C."/>
            <person name="Shitara A."/>
            <person name="Nozaki R."/>
            <person name="Hirono I."/>
            <person name="Aoki T."/>
        </authorList>
    </citation>
    <scope>NUCLEOTIDE SEQUENCE</scope>
    <source>
        <tissue evidence="6">Liver</tissue>
    </source>
</reference>
<sequence length="267" mass="29195">MKVLIALCLVALAYANPIEERLDLKTLDDLLLANNSSYIVSGQRAAKCEFPSIVSLSIIKNGRGFMCGGTLLDATHVITAAHCVASGVQRVTINMGSLYARYPKFVDIASNVQAHESFYVTAKALHNDVAMLTLYKPVPFADCMQPIALASPGESFEGQTCVTAGWGKTGWTMPVSEVLRKVQLPIMPYQECHRIWPHIGHEHICAGTWMRGGPTPCQGDSGGPLYCKSKAQWVLAGLVSFGLKCEFGPALYTNVAYFRNWIDSHRL</sequence>
<name>D2KX87_HETBL</name>
<feature type="chain" id="PRO_5012519667" evidence="4">
    <location>
        <begin position="16"/>
        <end position="267"/>
    </location>
</feature>
<dbReference type="PROSITE" id="PS50240">
    <property type="entry name" value="TRYPSIN_DOM"/>
    <property type="match status" value="1"/>
</dbReference>
<dbReference type="GO" id="GO:0006508">
    <property type="term" value="P:proteolysis"/>
    <property type="evidence" value="ECO:0007669"/>
    <property type="project" value="UniProtKB-KW"/>
</dbReference>
<evidence type="ECO:0000256" key="3">
    <source>
        <dbReference type="RuleBase" id="RU363034"/>
    </source>
</evidence>
<keyword evidence="3" id="KW-0720">Serine protease</keyword>
<comment type="similarity">
    <text evidence="2">Belongs to the peptidase S1 family. CLIP subfamily.</text>
</comment>
<dbReference type="Gene3D" id="2.40.10.10">
    <property type="entry name" value="Trypsin-like serine proteases"/>
    <property type="match status" value="1"/>
</dbReference>
<keyword evidence="3" id="KW-0378">Hydrolase</keyword>
<organism evidence="6">
    <name type="scientific">Heterololigo bleekeri</name>
    <name type="common">Spear squid</name>
    <name type="synonym">Loligo bleekeri</name>
    <dbReference type="NCBI Taxonomy" id="1423826"/>
    <lineage>
        <taxon>Eukaryota</taxon>
        <taxon>Metazoa</taxon>
        <taxon>Spiralia</taxon>
        <taxon>Lophotrochozoa</taxon>
        <taxon>Mollusca</taxon>
        <taxon>Cephalopoda</taxon>
        <taxon>Coleoidea</taxon>
        <taxon>Decapodiformes</taxon>
        <taxon>Myopsida</taxon>
        <taxon>Loliginidae</taxon>
        <taxon>Heterololigo</taxon>
    </lineage>
</organism>
<dbReference type="CDD" id="cd00190">
    <property type="entry name" value="Tryp_SPc"/>
    <property type="match status" value="1"/>
</dbReference>
<dbReference type="PANTHER" id="PTHR24253:SF127">
    <property type="entry name" value="SERINE PROTEASE 27-LIKE"/>
    <property type="match status" value="1"/>
</dbReference>
<dbReference type="PANTHER" id="PTHR24253">
    <property type="entry name" value="TRANSMEMBRANE PROTEASE SERINE"/>
    <property type="match status" value="1"/>
</dbReference>
<evidence type="ECO:0000259" key="5">
    <source>
        <dbReference type="PROSITE" id="PS50240"/>
    </source>
</evidence>
<dbReference type="SUPFAM" id="SSF50494">
    <property type="entry name" value="Trypsin-like serine proteases"/>
    <property type="match status" value="1"/>
</dbReference>
<dbReference type="PRINTS" id="PR00722">
    <property type="entry name" value="CHYMOTRYPSIN"/>
</dbReference>
<dbReference type="InterPro" id="IPR001314">
    <property type="entry name" value="Peptidase_S1A"/>
</dbReference>
<protein>
    <submittedName>
        <fullName evidence="6">Serine protease 1</fullName>
    </submittedName>
</protein>
<dbReference type="SMART" id="SM00020">
    <property type="entry name" value="Tryp_SPc"/>
    <property type="match status" value="1"/>
</dbReference>
<evidence type="ECO:0000313" key="6">
    <source>
        <dbReference type="EMBL" id="BAI66447.1"/>
    </source>
</evidence>
<dbReference type="InterPro" id="IPR043504">
    <property type="entry name" value="Peptidase_S1_PA_chymotrypsin"/>
</dbReference>
<dbReference type="InterPro" id="IPR009003">
    <property type="entry name" value="Peptidase_S1_PA"/>
</dbReference>
<dbReference type="AlphaFoldDB" id="D2KX87"/>
<dbReference type="InterPro" id="IPR018114">
    <property type="entry name" value="TRYPSIN_HIS"/>
</dbReference>
<proteinExistence type="evidence at transcript level"/>
<keyword evidence="3 6" id="KW-0645">Protease</keyword>
<dbReference type="PROSITE" id="PS00134">
    <property type="entry name" value="TRYPSIN_HIS"/>
    <property type="match status" value="1"/>
</dbReference>
<keyword evidence="4" id="KW-0732">Signal</keyword>